<dbReference type="EMBL" id="QRBI01000107">
    <property type="protein sequence ID" value="RMC11930.1"/>
    <property type="molecule type" value="Genomic_DNA"/>
</dbReference>
<evidence type="ECO:0000313" key="2">
    <source>
        <dbReference type="EMBL" id="RMC11930.1"/>
    </source>
</evidence>
<dbReference type="AlphaFoldDB" id="A0A3M0KLU0"/>
<protein>
    <submittedName>
        <fullName evidence="2">Uncharacterized protein</fullName>
    </submittedName>
</protein>
<evidence type="ECO:0000313" key="3">
    <source>
        <dbReference type="Proteomes" id="UP000269221"/>
    </source>
</evidence>
<sequence>MLSSDEWLLFNFGVHPLMYEIDLRSNKCLSSVNSTTEDAAKQAEELSQQLMTVSLEKRGIGKQFTLEDTDINYSNYSRGLDKTNQEYNLICSAEAKTDGKIGASDKANIWHGLIKSVFNQRIVFHYLYAHEVDFVPHLYLFVLIITIYLLKASNIICPGLSGKTLYYDKAKLIRTQNLRLAQLILHLCDEAGIAVVILAVQNAFLTQTLENVEEEVKKQMQNTSKHMSQKHTKSQARIEFSLNPYLTGPSCKLGQGECANCCNAFE</sequence>
<evidence type="ECO:0000256" key="1">
    <source>
        <dbReference type="SAM" id="Coils"/>
    </source>
</evidence>
<dbReference type="OrthoDB" id="10675607at2759"/>
<proteinExistence type="predicted"/>
<organism evidence="2 3">
    <name type="scientific">Hirundo rustica rustica</name>
    <dbReference type="NCBI Taxonomy" id="333673"/>
    <lineage>
        <taxon>Eukaryota</taxon>
        <taxon>Metazoa</taxon>
        <taxon>Chordata</taxon>
        <taxon>Craniata</taxon>
        <taxon>Vertebrata</taxon>
        <taxon>Euteleostomi</taxon>
        <taxon>Archelosauria</taxon>
        <taxon>Archosauria</taxon>
        <taxon>Dinosauria</taxon>
        <taxon>Saurischia</taxon>
        <taxon>Theropoda</taxon>
        <taxon>Coelurosauria</taxon>
        <taxon>Aves</taxon>
        <taxon>Neognathae</taxon>
        <taxon>Neoaves</taxon>
        <taxon>Telluraves</taxon>
        <taxon>Australaves</taxon>
        <taxon>Passeriformes</taxon>
        <taxon>Sylvioidea</taxon>
        <taxon>Hirundinidae</taxon>
        <taxon>Hirundo</taxon>
    </lineage>
</organism>
<reference evidence="2 3" key="1">
    <citation type="submission" date="2018-07" db="EMBL/GenBank/DDBJ databases">
        <title>A high quality draft genome assembly of the barn swallow (H. rustica rustica).</title>
        <authorList>
            <person name="Formenti G."/>
            <person name="Chiara M."/>
            <person name="Poveda L."/>
            <person name="Francoijs K.-J."/>
            <person name="Bonisoli-Alquati A."/>
            <person name="Canova L."/>
            <person name="Gianfranceschi L."/>
            <person name="Horner D.S."/>
            <person name="Saino N."/>
        </authorList>
    </citation>
    <scope>NUCLEOTIDE SEQUENCE [LARGE SCALE GENOMIC DNA]</scope>
    <source>
        <strain evidence="2">Chelidonia</strain>
        <tissue evidence="2">Blood</tissue>
    </source>
</reference>
<keyword evidence="3" id="KW-1185">Reference proteome</keyword>
<keyword evidence="1" id="KW-0175">Coiled coil</keyword>
<comment type="caution">
    <text evidence="2">The sequence shown here is derived from an EMBL/GenBank/DDBJ whole genome shotgun (WGS) entry which is preliminary data.</text>
</comment>
<name>A0A3M0KLU0_HIRRU</name>
<gene>
    <name evidence="2" type="ORF">DUI87_11057</name>
</gene>
<dbReference type="Proteomes" id="UP000269221">
    <property type="component" value="Unassembled WGS sequence"/>
</dbReference>
<feature type="coiled-coil region" evidence="1">
    <location>
        <begin position="202"/>
        <end position="229"/>
    </location>
</feature>
<accession>A0A3M0KLU0</accession>